<evidence type="ECO:0000313" key="2">
    <source>
        <dbReference type="Proteomes" id="UP000005950"/>
    </source>
</evidence>
<dbReference type="AlphaFoldDB" id="B9Y3U0"/>
<gene>
    <name evidence="1" type="ORF">HOLDEFILI_00470</name>
</gene>
<dbReference type="Proteomes" id="UP000005950">
    <property type="component" value="Unassembled WGS sequence"/>
</dbReference>
<evidence type="ECO:0000313" key="1">
    <source>
        <dbReference type="EMBL" id="EEF69331.1"/>
    </source>
</evidence>
<dbReference type="EMBL" id="ACCF01000031">
    <property type="protein sequence ID" value="EEF69331.1"/>
    <property type="molecule type" value="Genomic_DNA"/>
</dbReference>
<comment type="caution">
    <text evidence="1">The sequence shown here is derived from an EMBL/GenBank/DDBJ whole genome shotgun (WGS) entry which is preliminary data.</text>
</comment>
<accession>B9Y3U0</accession>
<sequence>MIHLFFELAFFSSEKEGFSMKFSMELLSSLTIRGILAVAQLLTTSLDCILKIIELKKSAAFRRKDNRHLSIHRLPSMKR</sequence>
<proteinExistence type="predicted"/>
<reference evidence="1 2" key="2">
    <citation type="submission" date="2009-02" db="EMBL/GenBank/DDBJ databases">
        <title>Draft genome sequence of Holdemania filiformis DSM 12042.</title>
        <authorList>
            <person name="Sudarsanam P."/>
            <person name="Ley R."/>
            <person name="Guruge J."/>
            <person name="Turnbaugh P.J."/>
            <person name="Mahowald M."/>
            <person name="Liep D."/>
            <person name="Gordon J."/>
        </authorList>
    </citation>
    <scope>NUCLEOTIDE SEQUENCE [LARGE SCALE GENOMIC DNA]</scope>
    <source>
        <strain evidence="1 2">DSM 12042</strain>
    </source>
</reference>
<protein>
    <submittedName>
        <fullName evidence="1">Uncharacterized protein</fullName>
    </submittedName>
</protein>
<organism evidence="1 2">
    <name type="scientific">Holdemania filiformis DSM 12042</name>
    <dbReference type="NCBI Taxonomy" id="545696"/>
    <lineage>
        <taxon>Bacteria</taxon>
        <taxon>Bacillati</taxon>
        <taxon>Bacillota</taxon>
        <taxon>Erysipelotrichia</taxon>
        <taxon>Erysipelotrichales</taxon>
        <taxon>Erysipelotrichaceae</taxon>
        <taxon>Holdemania</taxon>
    </lineage>
</organism>
<reference evidence="1 2" key="1">
    <citation type="submission" date="2008-12" db="EMBL/GenBank/DDBJ databases">
        <authorList>
            <person name="Fulton L."/>
            <person name="Clifton S."/>
            <person name="Fulton B."/>
            <person name="Xu J."/>
            <person name="Minx P."/>
            <person name="Pepin K.H."/>
            <person name="Johnson M."/>
            <person name="Bhonagiri V."/>
            <person name="Nash W.E."/>
            <person name="Mardis E.R."/>
            <person name="Wilson R.K."/>
        </authorList>
    </citation>
    <scope>NUCLEOTIDE SEQUENCE [LARGE SCALE GENOMIC DNA]</scope>
    <source>
        <strain evidence="1 2">DSM 12042</strain>
    </source>
</reference>
<name>B9Y3U0_9FIRM</name>
<dbReference type="HOGENOM" id="CLU_2601271_0_0_9"/>